<evidence type="ECO:0000256" key="15">
    <source>
        <dbReference type="SAM" id="SignalP"/>
    </source>
</evidence>
<evidence type="ECO:0000256" key="3">
    <source>
        <dbReference type="ARBA" id="ARBA00022426"/>
    </source>
</evidence>
<name>A0ABT3YM14_9HYPH</name>
<dbReference type="Proteomes" id="UP001081283">
    <property type="component" value="Unassembled WGS sequence"/>
</dbReference>
<dbReference type="InterPro" id="IPR051224">
    <property type="entry name" value="NiCoT_RcnA"/>
</dbReference>
<gene>
    <name evidence="16" type="ORF">OEG82_21835</name>
</gene>
<keyword evidence="9" id="KW-0406">Ion transport</keyword>
<evidence type="ECO:0000256" key="9">
    <source>
        <dbReference type="ARBA" id="ARBA00023065"/>
    </source>
</evidence>
<comment type="subcellular location">
    <subcellularLocation>
        <location evidence="2 13">Cell membrane</location>
        <topology evidence="2 13">Multi-pass membrane protein</topology>
    </subcellularLocation>
</comment>
<feature type="region of interest" description="Disordered" evidence="14">
    <location>
        <begin position="198"/>
        <end position="227"/>
    </location>
</feature>
<dbReference type="PANTHER" id="PTHR40659:SF1">
    <property type="entry name" value="NICKEL_COBALT EFFLUX SYSTEM RCNA"/>
    <property type="match status" value="1"/>
</dbReference>
<feature type="transmembrane region" description="Helical" evidence="13">
    <location>
        <begin position="285"/>
        <end position="312"/>
    </location>
</feature>
<feature type="transmembrane region" description="Helical" evidence="13">
    <location>
        <begin position="74"/>
        <end position="95"/>
    </location>
</feature>
<evidence type="ECO:0000256" key="4">
    <source>
        <dbReference type="ARBA" id="ARBA00022448"/>
    </source>
</evidence>
<evidence type="ECO:0000256" key="8">
    <source>
        <dbReference type="ARBA" id="ARBA00022989"/>
    </source>
</evidence>
<evidence type="ECO:0000256" key="14">
    <source>
        <dbReference type="SAM" id="MobiDB-lite"/>
    </source>
</evidence>
<feature type="transmembrane region" description="Helical" evidence="13">
    <location>
        <begin position="153"/>
        <end position="171"/>
    </location>
</feature>
<keyword evidence="5" id="KW-1003">Cell membrane</keyword>
<dbReference type="EMBL" id="JAOVZQ010000001">
    <property type="protein sequence ID" value="MCY0096632.1"/>
    <property type="molecule type" value="Genomic_DNA"/>
</dbReference>
<keyword evidence="7 13" id="KW-0812">Transmembrane</keyword>
<evidence type="ECO:0000313" key="16">
    <source>
        <dbReference type="EMBL" id="MCY0096632.1"/>
    </source>
</evidence>
<organism evidence="16 17">
    <name type="scientific">Hoeflea ulvae</name>
    <dbReference type="NCBI Taxonomy" id="2983764"/>
    <lineage>
        <taxon>Bacteria</taxon>
        <taxon>Pseudomonadati</taxon>
        <taxon>Pseudomonadota</taxon>
        <taxon>Alphaproteobacteria</taxon>
        <taxon>Hyphomicrobiales</taxon>
        <taxon>Rhizobiaceae</taxon>
        <taxon>Hoeflea</taxon>
    </lineage>
</organism>
<feature type="signal peptide" evidence="15">
    <location>
        <begin position="1"/>
        <end position="25"/>
    </location>
</feature>
<comment type="function">
    <text evidence="1">Efflux system for nickel and cobalt.</text>
</comment>
<keyword evidence="6" id="KW-0533">Nickel</keyword>
<feature type="transmembrane region" description="Helical" evidence="13">
    <location>
        <begin position="258"/>
        <end position="279"/>
    </location>
</feature>
<sequence length="356" mass="37513">MKPVRLRVILASAAMLVLLAGVAHAQSSLGIGSAEPAFAPTGFGGSFLNWINQQQQAFYRLLTGSLKAMRTDPWQMWGLVGLSFLYGVFHAAGPGHGKAVISSYMLANEVALKRGVVLALLSSMLQALTAITVVGVAYYLLRGLSVSMTQATHFMEVASYALIAAFGLWLLSRKLLSLRRVQPALVAAGLPQHLHVDHDHDHDHHHDHHHHAAHHHHAHDHGHDHHTHAEGEVCASCGHAHLPDPGLISGKDFSLREAWGAVVAVGLRPCSGALIVLTFSMLNGLWLAGIVSAFAMAIGTAITVSAPATLAVMAKGAAVRLAGANMGGHVGTFIEIAGAAMVFALGMLLLAASLQS</sequence>
<dbReference type="RefSeq" id="WP_267614447.1">
    <property type="nucleotide sequence ID" value="NZ_JAOVZQ010000001.1"/>
</dbReference>
<keyword evidence="10" id="KW-0921">Nickel transport</keyword>
<evidence type="ECO:0000256" key="10">
    <source>
        <dbReference type="ARBA" id="ARBA00023112"/>
    </source>
</evidence>
<protein>
    <recommendedName>
        <fullName evidence="13">Nickel/cobalt efflux system</fullName>
    </recommendedName>
</protein>
<evidence type="ECO:0000256" key="6">
    <source>
        <dbReference type="ARBA" id="ARBA00022596"/>
    </source>
</evidence>
<keyword evidence="11 13" id="KW-0472">Membrane</keyword>
<accession>A0ABT3YM14</accession>
<comment type="similarity">
    <text evidence="13">Belongs to the NiCoT transporter (TC 2.A.52) family.</text>
</comment>
<evidence type="ECO:0000256" key="7">
    <source>
        <dbReference type="ARBA" id="ARBA00022692"/>
    </source>
</evidence>
<evidence type="ECO:0000313" key="17">
    <source>
        <dbReference type="Proteomes" id="UP001081283"/>
    </source>
</evidence>
<evidence type="ECO:0000256" key="1">
    <source>
        <dbReference type="ARBA" id="ARBA00002510"/>
    </source>
</evidence>
<evidence type="ECO:0000256" key="13">
    <source>
        <dbReference type="RuleBase" id="RU362101"/>
    </source>
</evidence>
<feature type="compositionally biased region" description="Basic residues" evidence="14">
    <location>
        <begin position="205"/>
        <end position="220"/>
    </location>
</feature>
<dbReference type="InterPro" id="IPR011541">
    <property type="entry name" value="Ni/Co_transpt_high_affinity"/>
</dbReference>
<keyword evidence="12" id="KW-0170">Cobalt</keyword>
<evidence type="ECO:0000256" key="5">
    <source>
        <dbReference type="ARBA" id="ARBA00022475"/>
    </source>
</evidence>
<evidence type="ECO:0000256" key="11">
    <source>
        <dbReference type="ARBA" id="ARBA00023136"/>
    </source>
</evidence>
<keyword evidence="3" id="KW-0171">Cobalt transport</keyword>
<feature type="transmembrane region" description="Helical" evidence="13">
    <location>
        <begin position="333"/>
        <end position="354"/>
    </location>
</feature>
<keyword evidence="17" id="KW-1185">Reference proteome</keyword>
<evidence type="ECO:0000256" key="2">
    <source>
        <dbReference type="ARBA" id="ARBA00004651"/>
    </source>
</evidence>
<keyword evidence="8 13" id="KW-1133">Transmembrane helix</keyword>
<feature type="chain" id="PRO_5047491003" description="Nickel/cobalt efflux system" evidence="15">
    <location>
        <begin position="26"/>
        <end position="356"/>
    </location>
</feature>
<feature type="transmembrane region" description="Helical" evidence="13">
    <location>
        <begin position="116"/>
        <end position="141"/>
    </location>
</feature>
<keyword evidence="4 13" id="KW-0813">Transport</keyword>
<evidence type="ECO:0000256" key="12">
    <source>
        <dbReference type="ARBA" id="ARBA00023285"/>
    </source>
</evidence>
<comment type="caution">
    <text evidence="16">The sequence shown here is derived from an EMBL/GenBank/DDBJ whole genome shotgun (WGS) entry which is preliminary data.</text>
</comment>
<proteinExistence type="inferred from homology"/>
<dbReference type="Pfam" id="PF03824">
    <property type="entry name" value="NicO"/>
    <property type="match status" value="1"/>
</dbReference>
<keyword evidence="15" id="KW-0732">Signal</keyword>
<dbReference type="PANTHER" id="PTHR40659">
    <property type="entry name" value="NICKEL/COBALT EFFLUX SYSTEM RCNA"/>
    <property type="match status" value="1"/>
</dbReference>
<reference evidence="16" key="1">
    <citation type="submission" date="2022-10" db="EMBL/GenBank/DDBJ databases">
        <title>Hoeflea sp. J2-29, isolated from marine algae.</title>
        <authorList>
            <person name="Kristyanto S."/>
            <person name="Kim J.M."/>
            <person name="Jeon C.O."/>
        </authorList>
    </citation>
    <scope>NUCLEOTIDE SEQUENCE</scope>
    <source>
        <strain evidence="16">J2-29</strain>
    </source>
</reference>